<evidence type="ECO:0000259" key="2">
    <source>
        <dbReference type="Pfam" id="PF13006"/>
    </source>
</evidence>
<dbReference type="InterPro" id="IPR047952">
    <property type="entry name" value="Transpos_IS4"/>
</dbReference>
<dbReference type="RefSeq" id="WP_345315039.1">
    <property type="nucleotide sequence ID" value="NZ_BAABLF010000001.1"/>
</dbReference>
<reference evidence="4" key="1">
    <citation type="journal article" date="2019" name="Int. J. Syst. Evol. Microbiol.">
        <title>The Global Catalogue of Microorganisms (GCM) 10K type strain sequencing project: providing services to taxonomists for standard genome sequencing and annotation.</title>
        <authorList>
            <consortium name="The Broad Institute Genomics Platform"/>
            <consortium name="The Broad Institute Genome Sequencing Center for Infectious Disease"/>
            <person name="Wu L."/>
            <person name="Ma J."/>
        </authorList>
    </citation>
    <scope>NUCLEOTIDE SEQUENCE [LARGE SCALE GENOMIC DNA]</scope>
    <source>
        <strain evidence="4">JCM 18720</strain>
    </source>
</reference>
<sequence>MLLSQAIDTLHSFSPDNLSALSELLDPKLVEECLKDTGTVTFRKRRLPMELMVWSVVGMALFRNSPMSQVANQLDIVLPGKRPFVVPSAVVQARQRLGVEPVKAVFEKTQSLWRDKTPLPHWNGLTLLGVDGVVWRTPDTPDNSEAFARTGTKSTTSDYPQLRMVCQMELTSHLVVSSAFDCISNNEVTLTAELIDKTADHSLTIFDKGFYALGLLMATAPQSQVNLQDTPYYHCVTRCVRRSFLCGEDPVIGKSYEHRRAWVESRLLLLSDVFAVI</sequence>
<gene>
    <name evidence="3" type="ORF">GCM10025772_00670</name>
</gene>
<evidence type="ECO:0000313" key="4">
    <source>
        <dbReference type="Proteomes" id="UP001501600"/>
    </source>
</evidence>
<evidence type="ECO:0000313" key="3">
    <source>
        <dbReference type="EMBL" id="GAA5186031.1"/>
    </source>
</evidence>
<feature type="domain" description="Transposase IS4 N-terminal" evidence="2">
    <location>
        <begin position="16"/>
        <end position="107"/>
    </location>
</feature>
<proteinExistence type="predicted"/>
<dbReference type="Pfam" id="PF01609">
    <property type="entry name" value="DDE_Tnp_1"/>
    <property type="match status" value="1"/>
</dbReference>
<dbReference type="EMBL" id="BAABLF010000001">
    <property type="protein sequence ID" value="GAA5186031.1"/>
    <property type="molecule type" value="Genomic_DNA"/>
</dbReference>
<comment type="caution">
    <text evidence="3">The sequence shown here is derived from an EMBL/GenBank/DDBJ whole genome shotgun (WGS) entry which is preliminary data.</text>
</comment>
<evidence type="ECO:0000259" key="1">
    <source>
        <dbReference type="Pfam" id="PF01609"/>
    </source>
</evidence>
<dbReference type="Proteomes" id="UP001501600">
    <property type="component" value="Unassembled WGS sequence"/>
</dbReference>
<accession>A0ABP9RTB9</accession>
<dbReference type="PANTHER" id="PTHR37529:SF1">
    <property type="entry name" value="TRANSPOSASE INSG FOR INSERTION SEQUENCE ELEMENT IS4-RELATED"/>
    <property type="match status" value="1"/>
</dbReference>
<dbReference type="Pfam" id="PF13006">
    <property type="entry name" value="Nterm_IS4"/>
    <property type="match status" value="1"/>
</dbReference>
<dbReference type="InterPro" id="IPR002559">
    <property type="entry name" value="Transposase_11"/>
</dbReference>
<feature type="domain" description="Transposase IS4-like" evidence="1">
    <location>
        <begin position="127"/>
        <end position="239"/>
    </location>
</feature>
<dbReference type="InterPro" id="IPR024473">
    <property type="entry name" value="Transposases_IS4_N"/>
</dbReference>
<name>A0ABP9RTB9_9GAMM</name>
<dbReference type="NCBIfam" id="NF033592">
    <property type="entry name" value="transpos_IS4_1"/>
    <property type="match status" value="1"/>
</dbReference>
<protein>
    <recommendedName>
        <fullName evidence="5">Mobile element protein</fullName>
    </recommendedName>
</protein>
<evidence type="ECO:0008006" key="5">
    <source>
        <dbReference type="Google" id="ProtNLM"/>
    </source>
</evidence>
<organism evidence="3 4">
    <name type="scientific">Ferrimonas gelatinilytica</name>
    <dbReference type="NCBI Taxonomy" id="1255257"/>
    <lineage>
        <taxon>Bacteria</taxon>
        <taxon>Pseudomonadati</taxon>
        <taxon>Pseudomonadota</taxon>
        <taxon>Gammaproteobacteria</taxon>
        <taxon>Alteromonadales</taxon>
        <taxon>Ferrimonadaceae</taxon>
        <taxon>Ferrimonas</taxon>
    </lineage>
</organism>
<keyword evidence="4" id="KW-1185">Reference proteome</keyword>
<dbReference type="PANTHER" id="PTHR37529">
    <property type="entry name" value="TRANSPOSASE INSG FOR INSERTION SEQUENCE ELEMENT IS4-RELATED"/>
    <property type="match status" value="1"/>
</dbReference>